<dbReference type="AlphaFoldDB" id="F4L2C0"/>
<dbReference type="SUPFAM" id="SSF101874">
    <property type="entry name" value="YceI-like"/>
    <property type="match status" value="1"/>
</dbReference>
<dbReference type="OrthoDB" id="951410at2"/>
<keyword evidence="1" id="KW-0732">Signal</keyword>
<accession>F4L2C0</accession>
<name>F4L2C0_HALH1</name>
<dbReference type="EMBL" id="CP002691">
    <property type="protein sequence ID" value="AEE52873.1"/>
    <property type="molecule type" value="Genomic_DNA"/>
</dbReference>
<reference evidence="3 4" key="1">
    <citation type="journal article" date="2011" name="Stand. Genomic Sci.">
        <title>Complete genome sequence of Haliscomenobacter hydrossis type strain (O).</title>
        <authorList>
            <consortium name="US DOE Joint Genome Institute (JGI-PGF)"/>
            <person name="Daligault H."/>
            <person name="Lapidus A."/>
            <person name="Zeytun A."/>
            <person name="Nolan M."/>
            <person name="Lucas S."/>
            <person name="Del Rio T.G."/>
            <person name="Tice H."/>
            <person name="Cheng J.F."/>
            <person name="Tapia R."/>
            <person name="Han C."/>
            <person name="Goodwin L."/>
            <person name="Pitluck S."/>
            <person name="Liolios K."/>
            <person name="Pagani I."/>
            <person name="Ivanova N."/>
            <person name="Huntemann M."/>
            <person name="Mavromatis K."/>
            <person name="Mikhailova N."/>
            <person name="Pati A."/>
            <person name="Chen A."/>
            <person name="Palaniappan K."/>
            <person name="Land M."/>
            <person name="Hauser L."/>
            <person name="Brambilla E.M."/>
            <person name="Rohde M."/>
            <person name="Verbarg S."/>
            <person name="Goker M."/>
            <person name="Bristow J."/>
            <person name="Eisen J.A."/>
            <person name="Markowitz V."/>
            <person name="Hugenholtz P."/>
            <person name="Kyrpides N.C."/>
            <person name="Klenk H.P."/>
            <person name="Woyke T."/>
        </authorList>
    </citation>
    <scope>NUCLEOTIDE SEQUENCE [LARGE SCALE GENOMIC DNA]</scope>
    <source>
        <strain evidence="4">ATCC 27775 / DSM 1100 / LMG 10767 / O</strain>
    </source>
</reference>
<dbReference type="RefSeq" id="WP_013767408.1">
    <property type="nucleotide sequence ID" value="NC_015510.1"/>
</dbReference>
<evidence type="ECO:0000313" key="4">
    <source>
        <dbReference type="Proteomes" id="UP000008461"/>
    </source>
</evidence>
<organism evidence="3 4">
    <name type="scientific">Haliscomenobacter hydrossis (strain ATCC 27775 / DSM 1100 / LMG 10767 / O)</name>
    <dbReference type="NCBI Taxonomy" id="760192"/>
    <lineage>
        <taxon>Bacteria</taxon>
        <taxon>Pseudomonadati</taxon>
        <taxon>Bacteroidota</taxon>
        <taxon>Saprospiria</taxon>
        <taxon>Saprospirales</taxon>
        <taxon>Haliscomenobacteraceae</taxon>
        <taxon>Haliscomenobacter</taxon>
    </lineage>
</organism>
<keyword evidence="4" id="KW-1185">Reference proteome</keyword>
<reference key="2">
    <citation type="submission" date="2011-04" db="EMBL/GenBank/DDBJ databases">
        <title>Complete sequence of chromosome of Haliscomenobacter hydrossis DSM 1100.</title>
        <authorList>
            <consortium name="US DOE Joint Genome Institute (JGI-PGF)"/>
            <person name="Lucas S."/>
            <person name="Han J."/>
            <person name="Lapidus A."/>
            <person name="Bruce D."/>
            <person name="Goodwin L."/>
            <person name="Pitluck S."/>
            <person name="Peters L."/>
            <person name="Kyrpides N."/>
            <person name="Mavromatis K."/>
            <person name="Ivanova N."/>
            <person name="Ovchinnikova G."/>
            <person name="Pagani I."/>
            <person name="Daligault H."/>
            <person name="Detter J.C."/>
            <person name="Han C."/>
            <person name="Land M."/>
            <person name="Hauser L."/>
            <person name="Markowitz V."/>
            <person name="Cheng J.-F."/>
            <person name="Hugenholtz P."/>
            <person name="Woyke T."/>
            <person name="Wu D."/>
            <person name="Verbarg S."/>
            <person name="Frueling A."/>
            <person name="Brambilla E."/>
            <person name="Klenk H.-P."/>
            <person name="Eisen J.A."/>
        </authorList>
    </citation>
    <scope>NUCLEOTIDE SEQUENCE</scope>
    <source>
        <strain>DSM 1100</strain>
    </source>
</reference>
<evidence type="ECO:0000259" key="2">
    <source>
        <dbReference type="SMART" id="SM00867"/>
    </source>
</evidence>
<proteinExistence type="predicted"/>
<dbReference type="InterPro" id="IPR007372">
    <property type="entry name" value="Lipid/polyisoprenoid-bd_YceI"/>
</dbReference>
<gene>
    <name evidence="3" type="ordered locus">Halhy_5047</name>
</gene>
<dbReference type="PANTHER" id="PTHR34406:SF1">
    <property type="entry name" value="PROTEIN YCEI"/>
    <property type="match status" value="1"/>
</dbReference>
<feature type="chain" id="PRO_5003317445" evidence="1">
    <location>
        <begin position="25"/>
        <end position="198"/>
    </location>
</feature>
<dbReference type="STRING" id="760192.Halhy_5047"/>
<dbReference type="Gene3D" id="2.40.128.110">
    <property type="entry name" value="Lipid/polyisoprenoid-binding, YceI-like"/>
    <property type="match status" value="1"/>
</dbReference>
<dbReference type="SMART" id="SM00867">
    <property type="entry name" value="YceI"/>
    <property type="match status" value="1"/>
</dbReference>
<evidence type="ECO:0000313" key="3">
    <source>
        <dbReference type="EMBL" id="AEE52873.1"/>
    </source>
</evidence>
<dbReference type="Pfam" id="PF04264">
    <property type="entry name" value="YceI"/>
    <property type="match status" value="1"/>
</dbReference>
<evidence type="ECO:0000256" key="1">
    <source>
        <dbReference type="SAM" id="SignalP"/>
    </source>
</evidence>
<dbReference type="HOGENOM" id="CLU_071003_2_2_10"/>
<sequence length="198" mass="21443">MKHLTFVMSLAAVLSLAFTNPVEKAVAYKVDVAGSAVKWTAYKVTGKHFGKITLKTGSLEMSKTKLGKASFEVDMTTLTVEDITGEYADKLKGHLLSDDFFSVEKHKTAKFVSTKIVPNGKPNGFSVTGDLTIKGITKPITFDAIVKNEAGKVKGTAAIKVDRTNYDVKYGSGKFFQGLGDKAIYDEFDLEVSLVASK</sequence>
<dbReference type="InterPro" id="IPR036761">
    <property type="entry name" value="TTHA0802/YceI-like_sf"/>
</dbReference>
<dbReference type="Proteomes" id="UP000008461">
    <property type="component" value="Chromosome"/>
</dbReference>
<dbReference type="eggNOG" id="COG2353">
    <property type="taxonomic scope" value="Bacteria"/>
</dbReference>
<dbReference type="PANTHER" id="PTHR34406">
    <property type="entry name" value="PROTEIN YCEI"/>
    <property type="match status" value="1"/>
</dbReference>
<feature type="domain" description="Lipid/polyisoprenoid-binding YceI-like" evidence="2">
    <location>
        <begin position="27"/>
        <end position="197"/>
    </location>
</feature>
<dbReference type="KEGG" id="hhy:Halhy_5047"/>
<feature type="signal peptide" evidence="1">
    <location>
        <begin position="1"/>
        <end position="24"/>
    </location>
</feature>
<protein>
    <submittedName>
        <fullName evidence="3">YceI family protein</fullName>
    </submittedName>
</protein>